<feature type="domain" description="RNase III" evidence="1">
    <location>
        <begin position="37"/>
        <end position="115"/>
    </location>
</feature>
<dbReference type="InterPro" id="IPR000999">
    <property type="entry name" value="RNase_III_dom"/>
</dbReference>
<dbReference type="EMBL" id="LNIX01000026">
    <property type="protein sequence ID" value="OXA42264.1"/>
    <property type="molecule type" value="Genomic_DNA"/>
</dbReference>
<sequence length="161" mass="18529">MGQESSSHLELEHLIGYSFRSRGFLDKVSSRDVLDGKRYELLGDALIKFTLMDHLSRKYPDWNDFKISNKLDLLLNRDRSKEIVDNFHLKKFVNMEKSDKLILDSLIGVIYVDGGGEGGAGCKAVKKVIYKLWQLGDGAPETKKYWNRSLFHAVKINRECF</sequence>
<accession>A0A226DBP5</accession>
<reference evidence="2 3" key="1">
    <citation type="submission" date="2015-12" db="EMBL/GenBank/DDBJ databases">
        <title>The genome of Folsomia candida.</title>
        <authorList>
            <person name="Faddeeva A."/>
            <person name="Derks M.F."/>
            <person name="Anvar Y."/>
            <person name="Smit S."/>
            <person name="Van Straalen N."/>
            <person name="Roelofs D."/>
        </authorList>
    </citation>
    <scope>NUCLEOTIDE SEQUENCE [LARGE SCALE GENOMIC DNA]</scope>
    <source>
        <strain evidence="2 3">VU population</strain>
        <tissue evidence="2">Whole body</tissue>
    </source>
</reference>
<comment type="caution">
    <text evidence="2">The sequence shown here is derived from an EMBL/GenBank/DDBJ whole genome shotgun (WGS) entry which is preliminary data.</text>
</comment>
<gene>
    <name evidence="2" type="ORF">Fcan01_22971</name>
</gene>
<dbReference type="GO" id="GO:0004525">
    <property type="term" value="F:ribonuclease III activity"/>
    <property type="evidence" value="ECO:0007669"/>
    <property type="project" value="InterPro"/>
</dbReference>
<dbReference type="InterPro" id="IPR036389">
    <property type="entry name" value="RNase_III_sf"/>
</dbReference>
<dbReference type="PROSITE" id="PS50142">
    <property type="entry name" value="RNASE_3_2"/>
    <property type="match status" value="1"/>
</dbReference>
<organism evidence="2 3">
    <name type="scientific">Folsomia candida</name>
    <name type="common">Springtail</name>
    <dbReference type="NCBI Taxonomy" id="158441"/>
    <lineage>
        <taxon>Eukaryota</taxon>
        <taxon>Metazoa</taxon>
        <taxon>Ecdysozoa</taxon>
        <taxon>Arthropoda</taxon>
        <taxon>Hexapoda</taxon>
        <taxon>Collembola</taxon>
        <taxon>Entomobryomorpha</taxon>
        <taxon>Isotomoidea</taxon>
        <taxon>Isotomidae</taxon>
        <taxon>Proisotominae</taxon>
        <taxon>Folsomia</taxon>
    </lineage>
</organism>
<dbReference type="SUPFAM" id="SSF69065">
    <property type="entry name" value="RNase III domain-like"/>
    <property type="match status" value="1"/>
</dbReference>
<evidence type="ECO:0000313" key="3">
    <source>
        <dbReference type="Proteomes" id="UP000198287"/>
    </source>
</evidence>
<evidence type="ECO:0000313" key="2">
    <source>
        <dbReference type="EMBL" id="OXA42264.1"/>
    </source>
</evidence>
<dbReference type="AlphaFoldDB" id="A0A226DBP5"/>
<dbReference type="Gene3D" id="1.10.1520.10">
    <property type="entry name" value="Ribonuclease III domain"/>
    <property type="match status" value="1"/>
</dbReference>
<proteinExistence type="predicted"/>
<name>A0A226DBP5_FOLCA</name>
<dbReference type="GO" id="GO:0006396">
    <property type="term" value="P:RNA processing"/>
    <property type="evidence" value="ECO:0007669"/>
    <property type="project" value="InterPro"/>
</dbReference>
<dbReference type="Pfam" id="PF00636">
    <property type="entry name" value="Ribonuclease_3"/>
    <property type="match status" value="1"/>
</dbReference>
<protein>
    <submittedName>
        <fullName evidence="2">Ribonuclease 3</fullName>
    </submittedName>
</protein>
<keyword evidence="3" id="KW-1185">Reference proteome</keyword>
<evidence type="ECO:0000259" key="1">
    <source>
        <dbReference type="PROSITE" id="PS50142"/>
    </source>
</evidence>
<dbReference type="Proteomes" id="UP000198287">
    <property type="component" value="Unassembled WGS sequence"/>
</dbReference>